<dbReference type="GO" id="GO:0048029">
    <property type="term" value="F:monosaccharide binding"/>
    <property type="evidence" value="ECO:0007669"/>
    <property type="project" value="TreeGrafter"/>
</dbReference>
<comment type="caution">
    <text evidence="4">The sequence shown here is derived from an EMBL/GenBank/DDBJ whole genome shotgun (WGS) entry which is preliminary data.</text>
</comment>
<keyword evidence="1" id="KW-0312">Gluconeogenesis</keyword>
<dbReference type="GO" id="GO:0006096">
    <property type="term" value="P:glycolytic process"/>
    <property type="evidence" value="ECO:0007669"/>
    <property type="project" value="UniProtKB-KW"/>
</dbReference>
<evidence type="ECO:0000313" key="5">
    <source>
        <dbReference type="Proteomes" id="UP000824469"/>
    </source>
</evidence>
<keyword evidence="5" id="KW-1185">Reference proteome</keyword>
<keyword evidence="2" id="KW-0324">Glycolysis</keyword>
<name>A0AA38GMA4_TAXCH</name>
<sequence>MTVEYDGFTLDYSRQRETQETLEKLFKLAKVAHLKEKIYRMYNGEHIMSTENIVVLHVALRAAKDTVINCDGKNVVDDVWNVLDKINEFSERVWSGDWVGATGKLLKDVVSIGIGGSFLGPLFVHTTLQTDPEATKHAK</sequence>
<dbReference type="PANTHER" id="PTHR11469:SF1">
    <property type="entry name" value="GLUCOSE-6-PHOSPHATE ISOMERASE"/>
    <property type="match status" value="1"/>
</dbReference>
<dbReference type="PANTHER" id="PTHR11469">
    <property type="entry name" value="GLUCOSE-6-PHOSPHATE ISOMERASE"/>
    <property type="match status" value="1"/>
</dbReference>
<evidence type="ECO:0000256" key="2">
    <source>
        <dbReference type="ARBA" id="ARBA00023152"/>
    </source>
</evidence>
<dbReference type="OMA" id="TDRCKAM"/>
<evidence type="ECO:0000256" key="3">
    <source>
        <dbReference type="ARBA" id="ARBA00023235"/>
    </source>
</evidence>
<dbReference type="InterPro" id="IPR001672">
    <property type="entry name" value="G6P_Isomerase"/>
</dbReference>
<dbReference type="GO" id="GO:0004347">
    <property type="term" value="F:glucose-6-phosphate isomerase activity"/>
    <property type="evidence" value="ECO:0007669"/>
    <property type="project" value="InterPro"/>
</dbReference>
<dbReference type="GO" id="GO:0051156">
    <property type="term" value="P:glucose 6-phosphate metabolic process"/>
    <property type="evidence" value="ECO:0007669"/>
    <property type="project" value="TreeGrafter"/>
</dbReference>
<accession>A0AA38GMA4</accession>
<feature type="non-terminal residue" evidence="4">
    <location>
        <position position="139"/>
    </location>
</feature>
<dbReference type="PROSITE" id="PS51463">
    <property type="entry name" value="P_GLUCOSE_ISOMERASE_3"/>
    <property type="match status" value="1"/>
</dbReference>
<proteinExistence type="predicted"/>
<reference evidence="4 5" key="1">
    <citation type="journal article" date="2021" name="Nat. Plants">
        <title>The Taxus genome provides insights into paclitaxel biosynthesis.</title>
        <authorList>
            <person name="Xiong X."/>
            <person name="Gou J."/>
            <person name="Liao Q."/>
            <person name="Li Y."/>
            <person name="Zhou Q."/>
            <person name="Bi G."/>
            <person name="Li C."/>
            <person name="Du R."/>
            <person name="Wang X."/>
            <person name="Sun T."/>
            <person name="Guo L."/>
            <person name="Liang H."/>
            <person name="Lu P."/>
            <person name="Wu Y."/>
            <person name="Zhang Z."/>
            <person name="Ro D.K."/>
            <person name="Shang Y."/>
            <person name="Huang S."/>
            <person name="Yan J."/>
        </authorList>
    </citation>
    <scope>NUCLEOTIDE SEQUENCE [LARGE SCALE GENOMIC DNA]</scope>
    <source>
        <strain evidence="4">Ta-2019</strain>
    </source>
</reference>
<dbReference type="GO" id="GO:0005829">
    <property type="term" value="C:cytosol"/>
    <property type="evidence" value="ECO:0007669"/>
    <property type="project" value="TreeGrafter"/>
</dbReference>
<keyword evidence="3" id="KW-0413">Isomerase</keyword>
<dbReference type="SUPFAM" id="SSF53697">
    <property type="entry name" value="SIS domain"/>
    <property type="match status" value="1"/>
</dbReference>
<protein>
    <recommendedName>
        <fullName evidence="6">Glucose-6-phosphate isomerase</fullName>
    </recommendedName>
</protein>
<dbReference type="Proteomes" id="UP000824469">
    <property type="component" value="Unassembled WGS sequence"/>
</dbReference>
<evidence type="ECO:0008006" key="6">
    <source>
        <dbReference type="Google" id="ProtNLM"/>
    </source>
</evidence>
<dbReference type="EMBL" id="JAHRHJ020000002">
    <property type="protein sequence ID" value="KAH9324869.1"/>
    <property type="molecule type" value="Genomic_DNA"/>
</dbReference>
<dbReference type="GO" id="GO:0006094">
    <property type="term" value="P:gluconeogenesis"/>
    <property type="evidence" value="ECO:0007669"/>
    <property type="project" value="UniProtKB-KW"/>
</dbReference>
<organism evidence="4 5">
    <name type="scientific">Taxus chinensis</name>
    <name type="common">Chinese yew</name>
    <name type="synonym">Taxus wallichiana var. chinensis</name>
    <dbReference type="NCBI Taxonomy" id="29808"/>
    <lineage>
        <taxon>Eukaryota</taxon>
        <taxon>Viridiplantae</taxon>
        <taxon>Streptophyta</taxon>
        <taxon>Embryophyta</taxon>
        <taxon>Tracheophyta</taxon>
        <taxon>Spermatophyta</taxon>
        <taxon>Pinopsida</taxon>
        <taxon>Pinidae</taxon>
        <taxon>Conifers II</taxon>
        <taxon>Cupressales</taxon>
        <taxon>Taxaceae</taxon>
        <taxon>Taxus</taxon>
    </lineage>
</organism>
<dbReference type="Gene3D" id="3.40.50.10490">
    <property type="entry name" value="Glucose-6-phosphate isomerase like protein, domain 1"/>
    <property type="match status" value="2"/>
</dbReference>
<dbReference type="Pfam" id="PF00342">
    <property type="entry name" value="PGI"/>
    <property type="match status" value="1"/>
</dbReference>
<evidence type="ECO:0000313" key="4">
    <source>
        <dbReference type="EMBL" id="KAH9324869.1"/>
    </source>
</evidence>
<dbReference type="GO" id="GO:0097367">
    <property type="term" value="F:carbohydrate derivative binding"/>
    <property type="evidence" value="ECO:0007669"/>
    <property type="project" value="InterPro"/>
</dbReference>
<dbReference type="AlphaFoldDB" id="A0AA38GMA4"/>
<gene>
    <name evidence="4" type="ORF">KI387_005047</name>
</gene>
<dbReference type="InterPro" id="IPR046348">
    <property type="entry name" value="SIS_dom_sf"/>
</dbReference>
<evidence type="ECO:0000256" key="1">
    <source>
        <dbReference type="ARBA" id="ARBA00022432"/>
    </source>
</evidence>